<evidence type="ECO:0000313" key="1">
    <source>
        <dbReference type="EMBL" id="GBF51773.1"/>
    </source>
</evidence>
<reference evidence="1 2" key="1">
    <citation type="submission" date="2018-02" db="EMBL/GenBank/DDBJ databases">
        <title>Novel Leptospira species isolated from soil and water in Japan.</title>
        <authorList>
            <person name="Nakao R."/>
            <person name="Masuzawa T."/>
        </authorList>
    </citation>
    <scope>NUCLEOTIDE SEQUENCE [LARGE SCALE GENOMIC DNA]</scope>
    <source>
        <strain evidence="1 2">YH101</strain>
    </source>
</reference>
<evidence type="ECO:0000313" key="2">
    <source>
        <dbReference type="Proteomes" id="UP000245133"/>
    </source>
</evidence>
<dbReference type="Proteomes" id="UP000245133">
    <property type="component" value="Unassembled WGS sequence"/>
</dbReference>
<gene>
    <name evidence="1" type="ORF">LPTSP4_33110</name>
</gene>
<dbReference type="AlphaFoldDB" id="A0A2P2E4H0"/>
<dbReference type="EMBL" id="BFBB01000008">
    <property type="protein sequence ID" value="GBF51773.1"/>
    <property type="molecule type" value="Genomic_DNA"/>
</dbReference>
<accession>A0A2P2E4H0</accession>
<organism evidence="1 2">
    <name type="scientific">Leptospira ryugenii</name>
    <dbReference type="NCBI Taxonomy" id="1917863"/>
    <lineage>
        <taxon>Bacteria</taxon>
        <taxon>Pseudomonadati</taxon>
        <taxon>Spirochaetota</taxon>
        <taxon>Spirochaetia</taxon>
        <taxon>Leptospirales</taxon>
        <taxon>Leptospiraceae</taxon>
        <taxon>Leptospira</taxon>
    </lineage>
</organism>
<protein>
    <submittedName>
        <fullName evidence="1">Uncharacterized protein</fullName>
    </submittedName>
</protein>
<sequence>MIIGLVTQIKRKGEIAGVMSWSKEESPIPKEIPIIKERIEMNRSMLVRLSTLSFSKNKVRKREEKNNSDKEWHTMIPKRHLYSIGELPSSP</sequence>
<keyword evidence="2" id="KW-1185">Reference proteome</keyword>
<comment type="caution">
    <text evidence="1">The sequence shown here is derived from an EMBL/GenBank/DDBJ whole genome shotgun (WGS) entry which is preliminary data.</text>
</comment>
<proteinExistence type="predicted"/>
<name>A0A2P2E4H0_9LEPT</name>